<comment type="similarity">
    <text evidence="1">Belongs to the peptidase A31 family.</text>
</comment>
<proteinExistence type="inferred from homology"/>
<evidence type="ECO:0000256" key="4">
    <source>
        <dbReference type="ARBA" id="ARBA00022801"/>
    </source>
</evidence>
<evidence type="ECO:0000256" key="2">
    <source>
        <dbReference type="ARBA" id="ARBA00022670"/>
    </source>
</evidence>
<dbReference type="PANTHER" id="PTHR30302">
    <property type="entry name" value="HYDROGENASE 1 MATURATION PROTEASE"/>
    <property type="match status" value="1"/>
</dbReference>
<keyword evidence="6" id="KW-1185">Reference proteome</keyword>
<accession>A0A285NBY7</accession>
<dbReference type="GO" id="GO:0004190">
    <property type="term" value="F:aspartic-type endopeptidase activity"/>
    <property type="evidence" value="ECO:0007669"/>
    <property type="project" value="UniProtKB-KW"/>
</dbReference>
<dbReference type="Pfam" id="PF01750">
    <property type="entry name" value="HycI"/>
    <property type="match status" value="1"/>
</dbReference>
<sequence>MRKIGIVGVGNILFKDEGIGVFTVKYLQENYIFEPDIDLIDAGTLGFGLMGYLHDYDHIILIDTISVNDKAGSVYRLTPEQLSGLASYHQTAHEVEVLQMIELTPLTGKMADTVIIGVVPERIDISEIGLTGTLEKTPFLTVISQILKELDRIGIKYKKINDLSVEEVVMKHFGSYNGKLSEKRIWNDNRQQNRS</sequence>
<evidence type="ECO:0000313" key="6">
    <source>
        <dbReference type="Proteomes" id="UP000219036"/>
    </source>
</evidence>
<evidence type="ECO:0000313" key="5">
    <source>
        <dbReference type="EMBL" id="SNZ07014.1"/>
    </source>
</evidence>
<dbReference type="PRINTS" id="PR00446">
    <property type="entry name" value="HYDRGNUPTAKE"/>
</dbReference>
<dbReference type="CDD" id="cd06062">
    <property type="entry name" value="H2MP_MemB-H2up"/>
    <property type="match status" value="1"/>
</dbReference>
<dbReference type="GO" id="GO:0016485">
    <property type="term" value="P:protein processing"/>
    <property type="evidence" value="ECO:0007669"/>
    <property type="project" value="TreeGrafter"/>
</dbReference>
<organism evidence="5 6">
    <name type="scientific">Persephonella hydrogeniphila</name>
    <dbReference type="NCBI Taxonomy" id="198703"/>
    <lineage>
        <taxon>Bacteria</taxon>
        <taxon>Pseudomonadati</taxon>
        <taxon>Aquificota</taxon>
        <taxon>Aquificia</taxon>
        <taxon>Aquificales</taxon>
        <taxon>Hydrogenothermaceae</taxon>
        <taxon>Persephonella</taxon>
    </lineage>
</organism>
<evidence type="ECO:0000256" key="1">
    <source>
        <dbReference type="ARBA" id="ARBA00006814"/>
    </source>
</evidence>
<dbReference type="OrthoDB" id="9794619at2"/>
<dbReference type="InterPro" id="IPR000671">
    <property type="entry name" value="Peptidase_A31"/>
</dbReference>
<dbReference type="InterPro" id="IPR023430">
    <property type="entry name" value="Pept_HybD-like_dom_sf"/>
</dbReference>
<dbReference type="AlphaFoldDB" id="A0A285NBY7"/>
<protein>
    <submittedName>
        <fullName evidence="5">Hydrogenase maturation protease</fullName>
    </submittedName>
</protein>
<dbReference type="PANTHER" id="PTHR30302:SF1">
    <property type="entry name" value="HYDROGENASE 2 MATURATION PROTEASE"/>
    <property type="match status" value="1"/>
</dbReference>
<dbReference type="Gene3D" id="3.40.50.1450">
    <property type="entry name" value="HybD-like"/>
    <property type="match status" value="1"/>
</dbReference>
<dbReference type="GO" id="GO:0008047">
    <property type="term" value="F:enzyme activator activity"/>
    <property type="evidence" value="ECO:0007669"/>
    <property type="project" value="InterPro"/>
</dbReference>
<name>A0A285NBY7_9AQUI</name>
<keyword evidence="2 5" id="KW-0645">Protease</keyword>
<reference evidence="6" key="1">
    <citation type="submission" date="2017-09" db="EMBL/GenBank/DDBJ databases">
        <authorList>
            <person name="Varghese N."/>
            <person name="Submissions S."/>
        </authorList>
    </citation>
    <scope>NUCLEOTIDE SEQUENCE [LARGE SCALE GENOMIC DNA]</scope>
    <source>
        <strain evidence="6">DSM 15103</strain>
    </source>
</reference>
<keyword evidence="3" id="KW-0064">Aspartyl protease</keyword>
<evidence type="ECO:0000256" key="3">
    <source>
        <dbReference type="ARBA" id="ARBA00022750"/>
    </source>
</evidence>
<gene>
    <name evidence="5" type="ORF">SAMN06265182_0878</name>
</gene>
<dbReference type="SUPFAM" id="SSF53163">
    <property type="entry name" value="HybD-like"/>
    <property type="match status" value="1"/>
</dbReference>
<dbReference type="Proteomes" id="UP000219036">
    <property type="component" value="Unassembled WGS sequence"/>
</dbReference>
<dbReference type="EMBL" id="OBEI01000002">
    <property type="protein sequence ID" value="SNZ07014.1"/>
    <property type="molecule type" value="Genomic_DNA"/>
</dbReference>
<dbReference type="NCBIfam" id="TIGR00072">
    <property type="entry name" value="hydrog_prot"/>
    <property type="match status" value="1"/>
</dbReference>
<keyword evidence="4" id="KW-0378">Hydrolase</keyword>
<dbReference type="RefSeq" id="WP_097000048.1">
    <property type="nucleotide sequence ID" value="NZ_OBEI01000002.1"/>
</dbReference>